<evidence type="ECO:0000313" key="2">
    <source>
        <dbReference type="EMBL" id="TRX93167.1"/>
    </source>
</evidence>
<evidence type="ECO:0000256" key="1">
    <source>
        <dbReference type="SAM" id="MobiDB-lite"/>
    </source>
</evidence>
<protein>
    <submittedName>
        <fullName evidence="2">Uncharacterized protein</fullName>
    </submittedName>
</protein>
<feature type="region of interest" description="Disordered" evidence="1">
    <location>
        <begin position="40"/>
        <end position="59"/>
    </location>
</feature>
<proteinExistence type="predicted"/>
<feature type="compositionally biased region" description="Polar residues" evidence="1">
    <location>
        <begin position="40"/>
        <end position="51"/>
    </location>
</feature>
<comment type="caution">
    <text evidence="2">The sequence shown here is derived from an EMBL/GenBank/DDBJ whole genome shotgun (WGS) entry which is preliminary data.</text>
</comment>
<gene>
    <name evidence="2" type="ORF">FHL15_006035</name>
</gene>
<dbReference type="AlphaFoldDB" id="A0A553HYX6"/>
<sequence length="425" mass="49853">MSLRFTPVVMALCRWRIPEYPQVSMGFKLQSISVRHFRWSSGNNQDASSSETPRDHTMTTSLNQVLELNGIRMQASRDGGRNALNILRNLEESDGNRMVLKGIICLLEYYDCVNILSVEEAEKVIAADDAGRIVHDWVSQPTVWKEIESNNENNKELLRLITYILVGAKLTSVIETWIGYPKKTRRMTIPQKVVFRRQVLWKAIMMWFSTTALISWHPQKLADEGYDFFSRKFDEFWCQGNVAGDFDKFSDYIWIYVINVLDKRYINQRHAASSRSFERCANRIIAYWRIWCPPSQTLLTGIKALNHPNRPSADRLLTALVEVARDRGHPLRSYYQSWSLNSRTTKDDYARFFQAIGNKASIMLNTKRRFEEGALVKKIVYEIWGRDSDFLTSSNLYPERLERWKRQNQEIMTNLHPRFYVPFEF</sequence>
<accession>A0A553HYX6</accession>
<keyword evidence="3" id="KW-1185">Reference proteome</keyword>
<evidence type="ECO:0000313" key="3">
    <source>
        <dbReference type="Proteomes" id="UP000319160"/>
    </source>
</evidence>
<dbReference type="OrthoDB" id="4744861at2759"/>
<reference evidence="3" key="1">
    <citation type="submission" date="2019-06" db="EMBL/GenBank/DDBJ databases">
        <title>Draft genome sequence of the griseofulvin-producing fungus Xylaria cubensis strain G536.</title>
        <authorList>
            <person name="Mead M.E."/>
            <person name="Raja H.A."/>
            <person name="Steenwyk J.L."/>
            <person name="Knowles S.L."/>
            <person name="Oberlies N.H."/>
            <person name="Rokas A."/>
        </authorList>
    </citation>
    <scope>NUCLEOTIDE SEQUENCE [LARGE SCALE GENOMIC DNA]</scope>
    <source>
        <strain evidence="3">G536</strain>
    </source>
</reference>
<name>A0A553HYX6_9PEZI</name>
<organism evidence="2 3">
    <name type="scientific">Xylaria flabelliformis</name>
    <dbReference type="NCBI Taxonomy" id="2512241"/>
    <lineage>
        <taxon>Eukaryota</taxon>
        <taxon>Fungi</taxon>
        <taxon>Dikarya</taxon>
        <taxon>Ascomycota</taxon>
        <taxon>Pezizomycotina</taxon>
        <taxon>Sordariomycetes</taxon>
        <taxon>Xylariomycetidae</taxon>
        <taxon>Xylariales</taxon>
        <taxon>Xylariaceae</taxon>
        <taxon>Xylaria</taxon>
    </lineage>
</organism>
<dbReference type="EMBL" id="VFLP01000031">
    <property type="protein sequence ID" value="TRX93167.1"/>
    <property type="molecule type" value="Genomic_DNA"/>
</dbReference>
<dbReference type="Proteomes" id="UP000319160">
    <property type="component" value="Unassembled WGS sequence"/>
</dbReference>